<reference evidence="2" key="1">
    <citation type="submission" date="2023-03" db="EMBL/GenBank/DDBJ databases">
        <authorList>
            <person name="Shen W."/>
            <person name="Cai J."/>
        </authorList>
    </citation>
    <scope>NUCLEOTIDE SEQUENCE</scope>
    <source>
        <strain evidence="2">B226-2</strain>
    </source>
</reference>
<dbReference type="Proteomes" id="UP001256711">
    <property type="component" value="Unassembled WGS sequence"/>
</dbReference>
<feature type="transmembrane region" description="Helical" evidence="1">
    <location>
        <begin position="64"/>
        <end position="82"/>
    </location>
</feature>
<evidence type="ECO:0000313" key="2">
    <source>
        <dbReference type="EMBL" id="MDT2811022.1"/>
    </source>
</evidence>
<accession>A0AAW8U438</accession>
<organism evidence="2 3">
    <name type="scientific">Enterococcus asini</name>
    <dbReference type="NCBI Taxonomy" id="57732"/>
    <lineage>
        <taxon>Bacteria</taxon>
        <taxon>Bacillati</taxon>
        <taxon>Bacillota</taxon>
        <taxon>Bacilli</taxon>
        <taxon>Lactobacillales</taxon>
        <taxon>Enterococcaceae</taxon>
        <taxon>Enterococcus</taxon>
    </lineage>
</organism>
<evidence type="ECO:0000256" key="1">
    <source>
        <dbReference type="SAM" id="Phobius"/>
    </source>
</evidence>
<comment type="caution">
    <text evidence="2">The sequence shown here is derived from an EMBL/GenBank/DDBJ whole genome shotgun (WGS) entry which is preliminary data.</text>
</comment>
<keyword evidence="1" id="KW-0812">Transmembrane</keyword>
<keyword evidence="1" id="KW-1133">Transmembrane helix</keyword>
<evidence type="ECO:0000313" key="3">
    <source>
        <dbReference type="Proteomes" id="UP001256711"/>
    </source>
</evidence>
<feature type="transmembrane region" description="Helical" evidence="1">
    <location>
        <begin position="6"/>
        <end position="22"/>
    </location>
</feature>
<protein>
    <submittedName>
        <fullName evidence="2">Uncharacterized protein</fullName>
    </submittedName>
</protein>
<feature type="transmembrane region" description="Helical" evidence="1">
    <location>
        <begin position="34"/>
        <end position="52"/>
    </location>
</feature>
<name>A0AAW8U438_9ENTE</name>
<keyword evidence="1" id="KW-0472">Membrane</keyword>
<dbReference type="EMBL" id="JARQBJ010000005">
    <property type="protein sequence ID" value="MDT2811022.1"/>
    <property type="molecule type" value="Genomic_DNA"/>
</dbReference>
<gene>
    <name evidence="2" type="ORF">P7H43_11095</name>
</gene>
<dbReference type="AlphaFoldDB" id="A0AAW8U438"/>
<dbReference type="RefSeq" id="WP_311835690.1">
    <property type="nucleotide sequence ID" value="NZ_JARQBJ010000005.1"/>
</dbReference>
<sequence>MNVFNGLLLLLVIVLYGYLILVRRELVFVSKRRSTINVAVPLFAIGALFLATHEATSLNDQIRGWLGGLLIFSFFLDSKGLAKERIVTNAMDLKGVPYDEVNRVVLLADGKKTKLNFFRRGMRGPLLVFDAPVQEIVVFLAERLQEGTPIEVIVGEE</sequence>
<proteinExistence type="predicted"/>